<dbReference type="PANTHER" id="PTHR13935">
    <property type="entry name" value="ACHAETE-SCUTE TRANSCRIPTION FACTOR-RELATED"/>
    <property type="match status" value="1"/>
</dbReference>
<comment type="caution">
    <text evidence="4">The sequence shown here is derived from an EMBL/GenBank/DDBJ whole genome shotgun (WGS) entry which is preliminary data.</text>
</comment>
<evidence type="ECO:0000313" key="5">
    <source>
        <dbReference type="Proteomes" id="UP001154282"/>
    </source>
</evidence>
<dbReference type="PANTHER" id="PTHR13935:SF41">
    <property type="entry name" value="TRANSCRIPTION FACTOR ORG2-RELATED"/>
    <property type="match status" value="1"/>
</dbReference>
<gene>
    <name evidence="4" type="ORF">LITE_LOCUS251</name>
</gene>
<keyword evidence="5" id="KW-1185">Reference proteome</keyword>
<evidence type="ECO:0000256" key="2">
    <source>
        <dbReference type="ARBA" id="ARBA00023242"/>
    </source>
</evidence>
<feature type="compositionally biased region" description="Basic and acidic residues" evidence="3">
    <location>
        <begin position="39"/>
        <end position="50"/>
    </location>
</feature>
<keyword evidence="1" id="KW-0238">DNA-binding</keyword>
<accession>A0AAV0GPC2</accession>
<dbReference type="AlphaFoldDB" id="A0AAV0GPC2"/>
<proteinExistence type="predicted"/>
<evidence type="ECO:0000256" key="3">
    <source>
        <dbReference type="SAM" id="MobiDB-lite"/>
    </source>
</evidence>
<dbReference type="Proteomes" id="UP001154282">
    <property type="component" value="Unassembled WGS sequence"/>
</dbReference>
<organism evidence="4 5">
    <name type="scientific">Linum tenue</name>
    <dbReference type="NCBI Taxonomy" id="586396"/>
    <lineage>
        <taxon>Eukaryota</taxon>
        <taxon>Viridiplantae</taxon>
        <taxon>Streptophyta</taxon>
        <taxon>Embryophyta</taxon>
        <taxon>Tracheophyta</taxon>
        <taxon>Spermatophyta</taxon>
        <taxon>Magnoliopsida</taxon>
        <taxon>eudicotyledons</taxon>
        <taxon>Gunneridae</taxon>
        <taxon>Pentapetalae</taxon>
        <taxon>rosids</taxon>
        <taxon>fabids</taxon>
        <taxon>Malpighiales</taxon>
        <taxon>Linaceae</taxon>
        <taxon>Linum</taxon>
    </lineage>
</organism>
<feature type="compositionally biased region" description="Low complexity" evidence="3">
    <location>
        <begin position="76"/>
        <end position="88"/>
    </location>
</feature>
<feature type="region of interest" description="Disordered" evidence="3">
    <location>
        <begin position="37"/>
        <end position="88"/>
    </location>
</feature>
<evidence type="ECO:0000256" key="1">
    <source>
        <dbReference type="ARBA" id="ARBA00023125"/>
    </source>
</evidence>
<feature type="compositionally biased region" description="Basic and acidic residues" evidence="3">
    <location>
        <begin position="58"/>
        <end position="71"/>
    </location>
</feature>
<sequence length="190" mass="21013">MSIPNTVSRVLKYIPELQQQVEALERKKKELLSAVSNDKQLDNNKQDGHVDQSPNNVLDDHHHRTNLDTTKKSFASSSSSSSLVSSSSSTVSTSWLGEQEVMVQISIAQNDNNSNVVPNRTFPVSEVLLHLEETGLVLVNSSSFESCRGRIFYNLHLQVEGTRGVIVGLDSEALSEKLLNLYEQAMARSS</sequence>
<reference evidence="4" key="1">
    <citation type="submission" date="2022-08" db="EMBL/GenBank/DDBJ databases">
        <authorList>
            <person name="Gutierrez-Valencia J."/>
        </authorList>
    </citation>
    <scope>NUCLEOTIDE SEQUENCE</scope>
</reference>
<dbReference type="GO" id="GO:0000981">
    <property type="term" value="F:DNA-binding transcription factor activity, RNA polymerase II-specific"/>
    <property type="evidence" value="ECO:0007669"/>
    <property type="project" value="TreeGrafter"/>
</dbReference>
<protein>
    <submittedName>
        <fullName evidence="4">Uncharacterized protein</fullName>
    </submittedName>
</protein>
<keyword evidence="2" id="KW-0539">Nucleus</keyword>
<name>A0AAV0GPC2_9ROSI</name>
<evidence type="ECO:0000313" key="4">
    <source>
        <dbReference type="EMBL" id="CAI0374561.1"/>
    </source>
</evidence>
<dbReference type="EMBL" id="CAMGYJ010000002">
    <property type="protein sequence ID" value="CAI0374561.1"/>
    <property type="molecule type" value="Genomic_DNA"/>
</dbReference>
<dbReference type="GO" id="GO:0000977">
    <property type="term" value="F:RNA polymerase II transcription regulatory region sequence-specific DNA binding"/>
    <property type="evidence" value="ECO:0007669"/>
    <property type="project" value="TreeGrafter"/>
</dbReference>
<dbReference type="InterPro" id="IPR015660">
    <property type="entry name" value="MASH1/Ascl1a-like"/>
</dbReference>
<dbReference type="GO" id="GO:0090575">
    <property type="term" value="C:RNA polymerase II transcription regulator complex"/>
    <property type="evidence" value="ECO:0007669"/>
    <property type="project" value="TreeGrafter"/>
</dbReference>